<dbReference type="STRING" id="401053.AciPR4_4004"/>
<dbReference type="HOGENOM" id="CLU_019327_1_1_0"/>
<dbReference type="InterPro" id="IPR036188">
    <property type="entry name" value="FAD/NAD-bd_sf"/>
</dbReference>
<evidence type="ECO:0000313" key="2">
    <source>
        <dbReference type="Proteomes" id="UP000006844"/>
    </source>
</evidence>
<dbReference type="RefSeq" id="WP_013570483.1">
    <property type="nucleotide sequence ID" value="NC_014963.1"/>
</dbReference>
<dbReference type="PANTHER" id="PTHR10668:SF105">
    <property type="entry name" value="DEHYDROGENASE-RELATED"/>
    <property type="match status" value="1"/>
</dbReference>
<keyword evidence="2" id="KW-1185">Reference proteome</keyword>
<organism evidence="1 2">
    <name type="scientific">Terriglobus saanensis (strain ATCC BAA-1853 / DSM 23119 / SP1PR4)</name>
    <dbReference type="NCBI Taxonomy" id="401053"/>
    <lineage>
        <taxon>Bacteria</taxon>
        <taxon>Pseudomonadati</taxon>
        <taxon>Acidobacteriota</taxon>
        <taxon>Terriglobia</taxon>
        <taxon>Terriglobales</taxon>
        <taxon>Acidobacteriaceae</taxon>
        <taxon>Terriglobus</taxon>
    </lineage>
</organism>
<protein>
    <submittedName>
        <fullName evidence="1">Fumarate reductase/succinate dehydrogenase flavoprotein domain protein</fullName>
    </submittedName>
</protein>
<reference evidence="1 2" key="1">
    <citation type="journal article" date="2012" name="Stand. Genomic Sci.">
        <title>Complete genome sequence of Terriglobus saanensis type strain SP1PR4(T), an Acidobacteria from tundra soil.</title>
        <authorList>
            <person name="Rawat S.R."/>
            <person name="Mannisto M.K."/>
            <person name="Starovoytov V."/>
            <person name="Goodwin L."/>
            <person name="Nolan M."/>
            <person name="Hauser L."/>
            <person name="Land M."/>
            <person name="Davenport K.W."/>
            <person name="Woyke T."/>
            <person name="Haggblom M.M."/>
        </authorList>
    </citation>
    <scope>NUCLEOTIDE SEQUENCE</scope>
    <source>
        <strain evidence="2">ATCC BAA-1853 / DSM 23119 / SP1PR4</strain>
    </source>
</reference>
<dbReference type="PANTHER" id="PTHR10668">
    <property type="entry name" value="PHYTOENE DEHYDROGENASE"/>
    <property type="match status" value="1"/>
</dbReference>
<proteinExistence type="predicted"/>
<dbReference type="EMBL" id="CP002467">
    <property type="protein sequence ID" value="ADV84753.1"/>
    <property type="molecule type" value="Genomic_DNA"/>
</dbReference>
<dbReference type="Proteomes" id="UP000006844">
    <property type="component" value="Chromosome"/>
</dbReference>
<dbReference type="Pfam" id="PF13450">
    <property type="entry name" value="NAD_binding_8"/>
    <property type="match status" value="1"/>
</dbReference>
<dbReference type="eggNOG" id="COG1233">
    <property type="taxonomic scope" value="Bacteria"/>
</dbReference>
<sequence>MGDFDAVVVGAGPNGLAAAITMQRAGLRVLLLEAKSTVGGGMRSAELTLPGFVHDVCSAIHPLGAGSPFFRELPLKDFGLEWIEPPVLAAHPFDDGTAAALMSSLEETTAGLGEDREAYARLYRPLIAAWPKIEREVLGPVLAWPPHPLEMVKFGVKALLPASALAKRFRGRDARGLLAGMAAHGMQPLTSVATAATALVLMIAGHRSGWPMARGGSQKIADALAAYFVSLGGVVETGVAVERLEALPPARVTLLDVGPKQLLQIAAGKLSSRYRSQLEKFEYGPGAFKVDWALDGPVPFASETCRRAGTVHLGGTFEEIAQSEAEIAAGKHSENPFLLFAQQSLFDATRAPSGRHTAWGYCHVPNGSTVDRIEAIEAQVERFAPGFRDRILARHTMNTYAMQAYNANYVGGDINGGALTLRQIVARPVLLRSPYRTSMDGVYLCSASTPPGGGVHGMCGFHAARRAMADCFGISE</sequence>
<dbReference type="Gene3D" id="3.50.50.60">
    <property type="entry name" value="FAD/NAD(P)-binding domain"/>
    <property type="match status" value="1"/>
</dbReference>
<dbReference type="PRINTS" id="PR00411">
    <property type="entry name" value="PNDRDTASEI"/>
</dbReference>
<dbReference type="AlphaFoldDB" id="E8V3R6"/>
<name>E8V3R6_TERSS</name>
<evidence type="ECO:0000313" key="1">
    <source>
        <dbReference type="EMBL" id="ADV84753.1"/>
    </source>
</evidence>
<gene>
    <name evidence="1" type="ordered locus">AciPR4_4004</name>
</gene>
<dbReference type="OrthoDB" id="9814556at2"/>
<dbReference type="KEGG" id="tsa:AciPR4_4004"/>
<dbReference type="SUPFAM" id="SSF51905">
    <property type="entry name" value="FAD/NAD(P)-binding domain"/>
    <property type="match status" value="1"/>
</dbReference>
<accession>E8V3R6</accession>